<organism evidence="2">
    <name type="scientific">Culex pipiens</name>
    <name type="common">House mosquito</name>
    <dbReference type="NCBI Taxonomy" id="7175"/>
    <lineage>
        <taxon>Eukaryota</taxon>
        <taxon>Metazoa</taxon>
        <taxon>Ecdysozoa</taxon>
        <taxon>Arthropoda</taxon>
        <taxon>Hexapoda</taxon>
        <taxon>Insecta</taxon>
        <taxon>Pterygota</taxon>
        <taxon>Neoptera</taxon>
        <taxon>Endopterygota</taxon>
        <taxon>Diptera</taxon>
        <taxon>Nematocera</taxon>
        <taxon>Culicoidea</taxon>
        <taxon>Culicidae</taxon>
        <taxon>Culicinae</taxon>
        <taxon>Culicini</taxon>
        <taxon>Culex</taxon>
        <taxon>Culex</taxon>
    </lineage>
</organism>
<accession>A0A8D8GA98</accession>
<sequence>MKLFKLLSVHRNFYFSFVFFFLFDCMAAIRVANYAAVARRMKKKVTCTTTIRKTSPDSCVSSKSLMGETILRVLVPVSALCGLGRAINKRCFYDTLVLQRKTISGKSTLCCFVHYSLRITDVVVLTLVIASQRDL</sequence>
<keyword evidence="1" id="KW-1133">Transmembrane helix</keyword>
<feature type="transmembrane region" description="Helical" evidence="1">
    <location>
        <begin position="12"/>
        <end position="36"/>
    </location>
</feature>
<evidence type="ECO:0000313" key="2">
    <source>
        <dbReference type="EMBL" id="CAG6499334.1"/>
    </source>
</evidence>
<keyword evidence="1" id="KW-0472">Membrane</keyword>
<protein>
    <submittedName>
        <fullName evidence="2">(northern house mosquito) hypothetical protein</fullName>
    </submittedName>
</protein>
<dbReference type="AlphaFoldDB" id="A0A8D8GA98"/>
<dbReference type="EMBL" id="HBUE01137698">
    <property type="protein sequence ID" value="CAG6499334.1"/>
    <property type="molecule type" value="Transcribed_RNA"/>
</dbReference>
<evidence type="ECO:0000256" key="1">
    <source>
        <dbReference type="SAM" id="Phobius"/>
    </source>
</evidence>
<keyword evidence="1" id="KW-0812">Transmembrane</keyword>
<name>A0A8D8GA98_CULPI</name>
<proteinExistence type="predicted"/>
<reference evidence="2" key="1">
    <citation type="submission" date="2021-05" db="EMBL/GenBank/DDBJ databases">
        <authorList>
            <person name="Alioto T."/>
            <person name="Alioto T."/>
            <person name="Gomez Garrido J."/>
        </authorList>
    </citation>
    <scope>NUCLEOTIDE SEQUENCE</scope>
</reference>